<protein>
    <recommendedName>
        <fullName evidence="4">CASP-like protein</fullName>
    </recommendedName>
</protein>
<keyword evidence="1" id="KW-1133">Transmembrane helix</keyword>
<evidence type="ECO:0000313" key="2">
    <source>
        <dbReference type="EMBL" id="GAA0185815.1"/>
    </source>
</evidence>
<keyword evidence="1" id="KW-0812">Transmembrane</keyword>
<proteinExistence type="predicted"/>
<evidence type="ECO:0000256" key="1">
    <source>
        <dbReference type="SAM" id="Phobius"/>
    </source>
</evidence>
<reference evidence="2 3" key="1">
    <citation type="submission" date="2024-01" db="EMBL/GenBank/DDBJ databases">
        <title>The complete chloroplast genome sequence of Lithospermum erythrorhizon: insights into the phylogenetic relationship among Boraginaceae species and the maternal lineages of purple gromwells.</title>
        <authorList>
            <person name="Okada T."/>
            <person name="Watanabe K."/>
        </authorList>
    </citation>
    <scope>NUCLEOTIDE SEQUENCE [LARGE SCALE GENOMIC DNA]</scope>
</reference>
<dbReference type="EMBL" id="BAABME010013097">
    <property type="protein sequence ID" value="GAA0185815.1"/>
    <property type="molecule type" value="Genomic_DNA"/>
</dbReference>
<dbReference type="Proteomes" id="UP001454036">
    <property type="component" value="Unassembled WGS sequence"/>
</dbReference>
<dbReference type="AlphaFoldDB" id="A0AAV3RY92"/>
<accession>A0AAV3RY92</accession>
<gene>
    <name evidence="2" type="ORF">LIER_33103</name>
</gene>
<comment type="caution">
    <text evidence="2">The sequence shown here is derived from an EMBL/GenBank/DDBJ whole genome shotgun (WGS) entry which is preliminary data.</text>
</comment>
<keyword evidence="1" id="KW-0472">Membrane</keyword>
<organism evidence="2 3">
    <name type="scientific">Lithospermum erythrorhizon</name>
    <name type="common">Purple gromwell</name>
    <name type="synonym">Lithospermum officinale var. erythrorhizon</name>
    <dbReference type="NCBI Taxonomy" id="34254"/>
    <lineage>
        <taxon>Eukaryota</taxon>
        <taxon>Viridiplantae</taxon>
        <taxon>Streptophyta</taxon>
        <taxon>Embryophyta</taxon>
        <taxon>Tracheophyta</taxon>
        <taxon>Spermatophyta</taxon>
        <taxon>Magnoliopsida</taxon>
        <taxon>eudicotyledons</taxon>
        <taxon>Gunneridae</taxon>
        <taxon>Pentapetalae</taxon>
        <taxon>asterids</taxon>
        <taxon>lamiids</taxon>
        <taxon>Boraginales</taxon>
        <taxon>Boraginaceae</taxon>
        <taxon>Boraginoideae</taxon>
        <taxon>Lithospermeae</taxon>
        <taxon>Lithospermum</taxon>
    </lineage>
</organism>
<sequence>MKLLSNLLISGAAASFGLTVDLKRSYDGGFDLGKQFYDKIYASTSLCLIAFVFAAIATIISHMNASRKSA</sequence>
<feature type="transmembrane region" description="Helical" evidence="1">
    <location>
        <begin position="41"/>
        <end position="60"/>
    </location>
</feature>
<name>A0AAV3RY92_LITER</name>
<evidence type="ECO:0000313" key="3">
    <source>
        <dbReference type="Proteomes" id="UP001454036"/>
    </source>
</evidence>
<evidence type="ECO:0008006" key="4">
    <source>
        <dbReference type="Google" id="ProtNLM"/>
    </source>
</evidence>
<keyword evidence="3" id="KW-1185">Reference proteome</keyword>